<keyword evidence="1" id="KW-0418">Kinase</keyword>
<keyword evidence="2" id="KW-1185">Reference proteome</keyword>
<sequence>MSDLIIGLSGYARSGKNEAANVLVTRGWRQAAFADKLREFLYALNPLIPGHYGAGNLRLRTLIDRTGWDYAKTTYPEVRALLQRTGTEAGRTVLGENVWVDALLDEHAGAPALVVTDVRFPNEADAIRERGGILIRVNRPGVGPAKDKYGRAHISETALDDYDFDHTLNNDGSVVDLHDRLEGVANLVEPHLHIAA</sequence>
<protein>
    <submittedName>
        <fullName evidence="1">Deoxynucleoside monophosphate kinase</fullName>
    </submittedName>
</protein>
<dbReference type="EMBL" id="MF766045">
    <property type="protein sequence ID" value="ATI18764.1"/>
    <property type="molecule type" value="Genomic_DNA"/>
</dbReference>
<accession>A0A291LIA5</accession>
<dbReference type="Gene3D" id="3.40.50.300">
    <property type="entry name" value="P-loop containing nucleotide triphosphate hydrolases"/>
    <property type="match status" value="1"/>
</dbReference>
<dbReference type="SUPFAM" id="SSF52540">
    <property type="entry name" value="P-loop containing nucleoside triphosphate hydrolases"/>
    <property type="match status" value="1"/>
</dbReference>
<keyword evidence="1" id="KW-0808">Transferase</keyword>
<evidence type="ECO:0000313" key="2">
    <source>
        <dbReference type="Proteomes" id="UP000229313"/>
    </source>
</evidence>
<organism evidence="1 2">
    <name type="scientific">Streptomyces phage Daudau</name>
    <dbReference type="NCBI Taxonomy" id="2041206"/>
    <lineage>
        <taxon>Viruses</taxon>
        <taxon>Duplodnaviria</taxon>
        <taxon>Heunggongvirae</taxon>
        <taxon>Uroviricota</taxon>
        <taxon>Caudoviricetes</taxon>
        <taxon>Arquatrovirinae</taxon>
        <taxon>Caelumvirus</taxon>
        <taxon>Caelumvirus daudau</taxon>
    </lineage>
</organism>
<reference evidence="2" key="1">
    <citation type="submission" date="2017-08" db="EMBL/GenBank/DDBJ databases">
        <authorList>
            <person name="de Groot N.N."/>
        </authorList>
    </citation>
    <scope>NUCLEOTIDE SEQUENCE [LARGE SCALE GENOMIC DNA]</scope>
</reference>
<name>A0A291LIA5_9CAUD</name>
<evidence type="ECO:0000313" key="1">
    <source>
        <dbReference type="EMBL" id="ATI18764.1"/>
    </source>
</evidence>
<dbReference type="InterPro" id="IPR048444">
    <property type="entry name" value="DNMK"/>
</dbReference>
<dbReference type="InterPro" id="IPR027417">
    <property type="entry name" value="P-loop_NTPase"/>
</dbReference>
<proteinExistence type="predicted"/>
<dbReference type="GO" id="GO:0016301">
    <property type="term" value="F:kinase activity"/>
    <property type="evidence" value="ECO:0007669"/>
    <property type="project" value="UniProtKB-KW"/>
</dbReference>
<dbReference type="Pfam" id="PF21448">
    <property type="entry name" value="DNMK"/>
    <property type="match status" value="1"/>
</dbReference>
<dbReference type="Proteomes" id="UP000229313">
    <property type="component" value="Segment"/>
</dbReference>
<gene>
    <name evidence="1" type="ORF">SEA_DAUDAU_63</name>
</gene>